<dbReference type="PANTHER" id="PTHR44533:SF4">
    <property type="entry name" value="DEAD_H RNA HELICASE, PUTATIVE-RELATED"/>
    <property type="match status" value="1"/>
</dbReference>
<dbReference type="Gene3D" id="3.40.50.300">
    <property type="entry name" value="P-loop containing nucleotide triphosphate hydrolases"/>
    <property type="match status" value="2"/>
</dbReference>
<feature type="region of interest" description="Disordered" evidence="5">
    <location>
        <begin position="1228"/>
        <end position="1252"/>
    </location>
</feature>
<name>A0AAU9WBQ9_9CNID</name>
<evidence type="ECO:0000256" key="1">
    <source>
        <dbReference type="ARBA" id="ARBA00022741"/>
    </source>
</evidence>
<dbReference type="InterPro" id="IPR011545">
    <property type="entry name" value="DEAD/DEAH_box_helicase_dom"/>
</dbReference>
<dbReference type="InterPro" id="IPR059032">
    <property type="entry name" value="WHD_DDX60"/>
</dbReference>
<keyword evidence="9" id="KW-1185">Reference proteome</keyword>
<dbReference type="InterPro" id="IPR027417">
    <property type="entry name" value="P-loop_NTPase"/>
</dbReference>
<keyword evidence="4" id="KW-0067">ATP-binding</keyword>
<dbReference type="InterPro" id="IPR055124">
    <property type="entry name" value="PIN-like_DDX60"/>
</dbReference>
<accession>A0AAU9WBQ9</accession>
<evidence type="ECO:0000259" key="7">
    <source>
        <dbReference type="PROSITE" id="PS51194"/>
    </source>
</evidence>
<protein>
    <recommendedName>
        <fullName evidence="10">ATP-dependent RNA helicase DDX60</fullName>
    </recommendedName>
</protein>
<dbReference type="SUPFAM" id="SSF52540">
    <property type="entry name" value="P-loop containing nucleoside triphosphate hydrolases"/>
    <property type="match status" value="1"/>
</dbReference>
<dbReference type="PROSITE" id="PS51194">
    <property type="entry name" value="HELICASE_CTER"/>
    <property type="match status" value="1"/>
</dbReference>
<dbReference type="InterPro" id="IPR001650">
    <property type="entry name" value="Helicase_C-like"/>
</dbReference>
<dbReference type="GO" id="GO:0016787">
    <property type="term" value="F:hydrolase activity"/>
    <property type="evidence" value="ECO:0007669"/>
    <property type="project" value="UniProtKB-KW"/>
</dbReference>
<dbReference type="PANTHER" id="PTHR44533">
    <property type="entry name" value="DEAD/H RNA HELICASE, PUTATIVE-RELATED"/>
    <property type="match status" value="1"/>
</dbReference>
<keyword evidence="3" id="KW-0347">Helicase</keyword>
<dbReference type="Pfam" id="PF23002">
    <property type="entry name" value="PIN-like_DDX60"/>
    <property type="match status" value="1"/>
</dbReference>
<gene>
    <name evidence="8" type="ORF">PMEA_00002802</name>
</gene>
<evidence type="ECO:0008006" key="10">
    <source>
        <dbReference type="Google" id="ProtNLM"/>
    </source>
</evidence>
<evidence type="ECO:0000259" key="6">
    <source>
        <dbReference type="PROSITE" id="PS51192"/>
    </source>
</evidence>
<comment type="caution">
    <text evidence="8">The sequence shown here is derived from an EMBL/GenBank/DDBJ whole genome shotgun (WGS) entry which is preliminary data.</text>
</comment>
<evidence type="ECO:0000256" key="3">
    <source>
        <dbReference type="ARBA" id="ARBA00022806"/>
    </source>
</evidence>
<dbReference type="Pfam" id="PF00270">
    <property type="entry name" value="DEAD"/>
    <property type="match status" value="1"/>
</dbReference>
<evidence type="ECO:0000313" key="8">
    <source>
        <dbReference type="EMBL" id="CAH3109013.1"/>
    </source>
</evidence>
<dbReference type="GO" id="GO:0003676">
    <property type="term" value="F:nucleic acid binding"/>
    <property type="evidence" value="ECO:0007669"/>
    <property type="project" value="InterPro"/>
</dbReference>
<dbReference type="Pfam" id="PF26167">
    <property type="entry name" value="TPR_DDX60"/>
    <property type="match status" value="1"/>
</dbReference>
<feature type="domain" description="Helicase ATP-binding" evidence="6">
    <location>
        <begin position="807"/>
        <end position="975"/>
    </location>
</feature>
<evidence type="ECO:0000313" key="9">
    <source>
        <dbReference type="Proteomes" id="UP001159428"/>
    </source>
</evidence>
<feature type="domain" description="Helicase C-terminal" evidence="7">
    <location>
        <begin position="1254"/>
        <end position="1415"/>
    </location>
</feature>
<reference evidence="8 9" key="1">
    <citation type="submission" date="2022-05" db="EMBL/GenBank/DDBJ databases">
        <authorList>
            <consortium name="Genoscope - CEA"/>
            <person name="William W."/>
        </authorList>
    </citation>
    <scope>NUCLEOTIDE SEQUENCE [LARGE SCALE GENOMIC DNA]</scope>
</reference>
<dbReference type="InterPro" id="IPR052431">
    <property type="entry name" value="SKI2_subfamily_helicases"/>
</dbReference>
<dbReference type="CDD" id="cd18025">
    <property type="entry name" value="DEXHc_DDX60"/>
    <property type="match status" value="1"/>
</dbReference>
<dbReference type="PROSITE" id="PS51192">
    <property type="entry name" value="HELICASE_ATP_BIND_1"/>
    <property type="match status" value="1"/>
</dbReference>
<keyword evidence="2" id="KW-0378">Hydrolase</keyword>
<evidence type="ECO:0000256" key="4">
    <source>
        <dbReference type="ARBA" id="ARBA00022840"/>
    </source>
</evidence>
<dbReference type="SMART" id="SM00490">
    <property type="entry name" value="HELICc"/>
    <property type="match status" value="1"/>
</dbReference>
<dbReference type="GO" id="GO:0005737">
    <property type="term" value="C:cytoplasm"/>
    <property type="evidence" value="ECO:0007669"/>
    <property type="project" value="TreeGrafter"/>
</dbReference>
<dbReference type="FunFam" id="3.40.50.300:FF:001039">
    <property type="entry name" value="ATP-dependent RNA helicase DDX60"/>
    <property type="match status" value="1"/>
</dbReference>
<dbReference type="GO" id="GO:0004386">
    <property type="term" value="F:helicase activity"/>
    <property type="evidence" value="ECO:0007669"/>
    <property type="project" value="UniProtKB-KW"/>
</dbReference>
<evidence type="ECO:0000256" key="2">
    <source>
        <dbReference type="ARBA" id="ARBA00022801"/>
    </source>
</evidence>
<dbReference type="Pfam" id="PF26076">
    <property type="entry name" value="WHD_DDX60"/>
    <property type="match status" value="1"/>
</dbReference>
<proteinExistence type="predicted"/>
<dbReference type="Pfam" id="PF00271">
    <property type="entry name" value="Helicase_C"/>
    <property type="match status" value="1"/>
</dbReference>
<dbReference type="GO" id="GO:0005524">
    <property type="term" value="F:ATP binding"/>
    <property type="evidence" value="ECO:0007669"/>
    <property type="project" value="UniProtKB-KW"/>
</dbReference>
<keyword evidence="1" id="KW-0547">Nucleotide-binding</keyword>
<dbReference type="SMART" id="SM00487">
    <property type="entry name" value="DEXDc"/>
    <property type="match status" value="1"/>
</dbReference>
<dbReference type="Proteomes" id="UP001159428">
    <property type="component" value="Unassembled WGS sequence"/>
</dbReference>
<organism evidence="8 9">
    <name type="scientific">Pocillopora meandrina</name>
    <dbReference type="NCBI Taxonomy" id="46732"/>
    <lineage>
        <taxon>Eukaryota</taxon>
        <taxon>Metazoa</taxon>
        <taxon>Cnidaria</taxon>
        <taxon>Anthozoa</taxon>
        <taxon>Hexacorallia</taxon>
        <taxon>Scleractinia</taxon>
        <taxon>Astrocoeniina</taxon>
        <taxon>Pocilloporidae</taxon>
        <taxon>Pocillopora</taxon>
    </lineage>
</organism>
<evidence type="ECO:0000256" key="5">
    <source>
        <dbReference type="SAM" id="MobiDB-lite"/>
    </source>
</evidence>
<dbReference type="EMBL" id="CALNXJ010000011">
    <property type="protein sequence ID" value="CAH3109013.1"/>
    <property type="molecule type" value="Genomic_DNA"/>
</dbReference>
<sequence>MSTTEDSDENNSKPRFNIGMDMRRVSKFYDGPKVRPQYLNILTDFVDAEIFLIDGDSLLLELLCQKSLDWTHGGQFLHLTYLLERFLKHFTDKGGVFHVVFFEEMEIIWRSRPSMLLARQALILHLQHNTPFTIETSIASVWDKHWKEYIDRNVPAFLLLTDAEDVPWKTNVETKMLDVAVEFFFRCILLHCLGQGLNCVFISGVQMTATKVMGYYNESTSEHKLFLRKHGETVRNTWDWLMRYWRRQCTQENIAGCAATSNQIDVQSEVQVALQSPLQGGCREVATVLACVQVLLQLLHDDKISKDAMKIAEDKVKLFLLQSALLKKLPLKYRAHAVNSSLLDEFCKAKDGKVYPFHEIHTSLWQILRMIQSALRDAYKGDSAANVLDMTSVADLMDGRLVHTLFWHVLKQMSQGSKDFSLPQDVKRDVEFAWEKVVALVNGSSHSDSLQSQFFPLFDGSSTSLHQEEVKLSEFVSGTSSDQVSGAKLKRLLYVRSALVNEYVDDVRSRINAMAGEETEDEVLLIGKEFDEKYHWHSLRQLSDDYDRTKKTFTDKPPTDPKEAKWYSKQKMKYFRYQRLYGDSLVGGVDKAKPIIVKEEVPKKKKGKNKDGKMGEKAKRIIEQNDKKRKDEERLKDQEKWDHFLRDIDKNFKMDNFSTVLQLVDKYLADCKTPELHLQALMKKAQSCFVAWQQKRAANAESNDMKYPVLLLKSVQKMAEDFHGLLTDKDKKKLAGFMRKLGFDDIAATLYDLPEESERKAKQLSVHTTSARFQLDCMGHLLKRETRTDRDSRVDHFIPDTWQRELLDAVDKNESAVIVAPTSSGKTFASYYCMEKVLTQDNDGVVVYVSPTKALVNQVAATVYARFRRKQLPEGRAVYGVFTRDYRLNTLNSQILVTVPQCLEILFLSPRRQDWTKNVRYVIFDEVHCLGEEIGAEVWEHLLLLIRCPFLALSATIGNPDDLTRWLQAAQNFREQQDKQENGQLRKSYRIRLVNFHERYSDLEKSVYLPSPSNGGFSEESKNYEGTYDVKATGEFVRLHPCAQLGVKQLQENSFPGDMDFTPQESLQLFDVMTMHWPDKESLQKLSPERYFEKNKFIGKSFARQYEKDLKREFKSWADEKHIEKVQAVIQSLNSVLLEKQASTEKEWTQLGMPSSGKVFIEKNFPKLVEQLKAQEKLPALVFSFDRKFCEVLAFGLAQHFRNKEEIIKGQNDGKDLKLALKRVQKANKESKRLRDGEAESTKGERLDEQGSQQYEKDFSFLTDPLPGCTLASVHEIGVKDLQEIMDRLWSMPSNSKFKDAVRRGISYHHAGLKNAFRGPVEMLFRKKYLQVVAATGTLALGIHMPCKTVVFAGDSPYLNSLQYRQMSGRAGRRGFDPVGNVVFFGVPYRKVQRLITANVPKIVGNFPINVSLVLRLLLITSKGKDQKDALTKALSLLSHPFISITHPEMESQIKKHFLFSVELLTRLGLVKQKDGAPEHMAELAAHLHYHEPSNYVLVSFLQRGLFHKICERGKNGEFSDDVLRKMVLVLSHLFGRRSLHASYKRTVHLCPTSKVILEDLPDEFASALREYNRQVTDVFSQYLTTVAADLEKERGEENKLPLSGIEFPKQASVGDNDKYDIIERLVSSSIPYSACSSFAALSGNSDLQLHSSRKTAASYPESDERDVDVANENATVELDEEDKEEEPIDHLLEIVRQDVYTDINVVPILRLKEYNSVGSVLPLNAYALDFFKHGSAKVIEKENGIKAGEVFHVLKDFFLTIKSISISLEELGSERDNVVSAFKQLSQEYENKFRKQF</sequence>
<dbReference type="InterPro" id="IPR014001">
    <property type="entry name" value="Helicase_ATP-bd"/>
</dbReference>